<organism evidence="9 10">
    <name type="scientific">Cucumis sativus</name>
    <name type="common">Cucumber</name>
    <dbReference type="NCBI Taxonomy" id="3659"/>
    <lineage>
        <taxon>Eukaryota</taxon>
        <taxon>Viridiplantae</taxon>
        <taxon>Streptophyta</taxon>
        <taxon>Embryophyta</taxon>
        <taxon>Tracheophyta</taxon>
        <taxon>Spermatophyta</taxon>
        <taxon>Magnoliopsida</taxon>
        <taxon>eudicotyledons</taxon>
        <taxon>Gunneridae</taxon>
        <taxon>Pentapetalae</taxon>
        <taxon>rosids</taxon>
        <taxon>fabids</taxon>
        <taxon>Cucurbitales</taxon>
        <taxon>Cucurbitaceae</taxon>
        <taxon>Benincaseae</taxon>
        <taxon>Cucumis</taxon>
    </lineage>
</organism>
<sequence length="571" mass="62115">MTVSASFPVEINSATMVFSPLSSSINPNHHFRFGHSWSRTPQRRRSYCSIPQETNIVEPKHNEDRSRKKHPTKKVIRESSISQEGSPPPLVNALKVSAQQDAARFHFPGHNRGRAGPPSFTQLIGLKPFMHDLPELPELDNLFCPEGPILEAQQQAAKLFGASETWFLVGGTTCGIQAAIMATCSPGDHIILPRNSHVSVISALVLSGAIPKYIMPVYDSNWDIAGVVTPSQIGRAIKDLEVEGQKASAVFVTSPTYHGICSNLSKISQICHVKGIPLIVDEAHGAHFGFQPQLPLSALQQGADLAAQSTHKVLCSLTQSSMLHMSGNLVDRERVCRCLQTLQSSSPSYLLLASLDAARAQLSDNPDKTFNRAIDLAYQAKSKINKISGISILECPMLSNFPAVDPLRLTIGFQQLGISGYEADEILYKNHNIVCELVGNQSITFVINLGTSEDDIERLVSGIEDVSSFASVQRIEGRSKLSVSALFPNVKISLNPRDAFFVKKRRENIKECVGKVCGELICPYPPGIPVMIPGEIISEEVVDYLLHLKGKGASISGASDPKLSSLLVCNV</sequence>
<dbReference type="InterPro" id="IPR000310">
    <property type="entry name" value="Orn/Lys/Arg_deCO2ase_major_dom"/>
</dbReference>
<dbReference type="Gene3D" id="3.40.640.10">
    <property type="entry name" value="Type I PLP-dependent aspartate aminotransferase-like (Major domain)"/>
    <property type="match status" value="1"/>
</dbReference>
<dbReference type="InterPro" id="IPR008286">
    <property type="entry name" value="Prn/Lys/Arg_de-COase_C"/>
</dbReference>
<dbReference type="PANTHER" id="PTHR43277:SF4">
    <property type="entry name" value="ARGININE DECARBOXYLASE"/>
    <property type="match status" value="1"/>
</dbReference>
<accession>A0A0A0LR51</accession>
<keyword evidence="5" id="KW-0456">Lyase</keyword>
<dbReference type="AlphaFoldDB" id="A0A0A0LR51"/>
<dbReference type="CDD" id="cd00615">
    <property type="entry name" value="Orn_deC_like"/>
    <property type="match status" value="1"/>
</dbReference>
<dbReference type="Pfam" id="PF01276">
    <property type="entry name" value="OKR_DC_1"/>
    <property type="match status" value="1"/>
</dbReference>
<dbReference type="Gene3D" id="3.90.105.10">
    <property type="entry name" value="Molybdopterin biosynthesis moea protein, domain 2"/>
    <property type="match status" value="1"/>
</dbReference>
<dbReference type="GO" id="GO:0016831">
    <property type="term" value="F:carboxy-lyase activity"/>
    <property type="evidence" value="ECO:0007669"/>
    <property type="project" value="UniProtKB-KW"/>
</dbReference>
<feature type="domain" description="Orn/Lys/Arg decarboxylase C-terminal" evidence="8">
    <location>
        <begin position="490"/>
        <end position="550"/>
    </location>
</feature>
<dbReference type="Proteomes" id="UP000029981">
    <property type="component" value="Chromosome 2"/>
</dbReference>
<dbReference type="SUPFAM" id="SSF53383">
    <property type="entry name" value="PLP-dependent transferases"/>
    <property type="match status" value="1"/>
</dbReference>
<dbReference type="SUPFAM" id="SSF55904">
    <property type="entry name" value="Ornithine decarboxylase C-terminal domain"/>
    <property type="match status" value="1"/>
</dbReference>
<evidence type="ECO:0000256" key="6">
    <source>
        <dbReference type="SAM" id="MobiDB-lite"/>
    </source>
</evidence>
<dbReference type="InterPro" id="IPR015424">
    <property type="entry name" value="PyrdxlP-dep_Trfase"/>
</dbReference>
<dbReference type="OMA" id="MMEAPGG"/>
<evidence type="ECO:0000256" key="4">
    <source>
        <dbReference type="ARBA" id="ARBA00022898"/>
    </source>
</evidence>
<evidence type="ECO:0000256" key="3">
    <source>
        <dbReference type="ARBA" id="ARBA00022793"/>
    </source>
</evidence>
<evidence type="ECO:0008006" key="11">
    <source>
        <dbReference type="Google" id="ProtNLM"/>
    </source>
</evidence>
<dbReference type="KEGG" id="csv:101211215"/>
<protein>
    <recommendedName>
        <fullName evidence="11">Orn/Lys/Arg decarboxylases family 1 pyridoxal-P attachment site domain-containing protein</fullName>
    </recommendedName>
</protein>
<reference evidence="9 10" key="2">
    <citation type="journal article" date="2009" name="PLoS ONE">
        <title>An integrated genetic and cytogenetic map of the cucumber genome.</title>
        <authorList>
            <person name="Ren Y."/>
            <person name="Zhang Z."/>
            <person name="Liu J."/>
            <person name="Staub J.E."/>
            <person name="Han Y."/>
            <person name="Cheng Z."/>
            <person name="Li X."/>
            <person name="Lu J."/>
            <person name="Miao H."/>
            <person name="Kang H."/>
            <person name="Xie B."/>
            <person name="Gu X."/>
            <person name="Wang X."/>
            <person name="Du Y."/>
            <person name="Jin W."/>
            <person name="Huang S."/>
        </authorList>
    </citation>
    <scope>NUCLEOTIDE SEQUENCE [LARGE SCALE GENOMIC DNA]</scope>
    <source>
        <strain evidence="10">cv. 9930</strain>
    </source>
</reference>
<feature type="region of interest" description="Disordered" evidence="6">
    <location>
        <begin position="52"/>
        <end position="89"/>
    </location>
</feature>
<dbReference type="PANTHER" id="PTHR43277">
    <property type="entry name" value="ARGININE DECARBOXYLASE"/>
    <property type="match status" value="1"/>
</dbReference>
<dbReference type="OrthoDB" id="5978656at2759"/>
<evidence type="ECO:0000256" key="5">
    <source>
        <dbReference type="ARBA" id="ARBA00023239"/>
    </source>
</evidence>
<dbReference type="InterPro" id="IPR015421">
    <property type="entry name" value="PyrdxlP-dep_Trfase_major"/>
</dbReference>
<proteinExistence type="inferred from homology"/>
<comment type="similarity">
    <text evidence="2">Belongs to the Orn/Lys/Arg decarboxylase class-I family.</text>
</comment>
<evidence type="ECO:0000313" key="10">
    <source>
        <dbReference type="Proteomes" id="UP000029981"/>
    </source>
</evidence>
<evidence type="ECO:0000313" key="9">
    <source>
        <dbReference type="EMBL" id="KGN63292.1"/>
    </source>
</evidence>
<reference evidence="9 10" key="3">
    <citation type="journal article" date="2010" name="BMC Genomics">
        <title>Transcriptome sequencing and comparative analysis of cucumber flowers with different sex types.</title>
        <authorList>
            <person name="Guo S."/>
            <person name="Zheng Y."/>
            <person name="Joung J.G."/>
            <person name="Liu S."/>
            <person name="Zhang Z."/>
            <person name="Crasta O.R."/>
            <person name="Sobral B.W."/>
            <person name="Xu Y."/>
            <person name="Huang S."/>
            <person name="Fei Z."/>
        </authorList>
    </citation>
    <scope>NUCLEOTIDE SEQUENCE [LARGE SCALE GENOMIC DNA]</scope>
    <source>
        <strain evidence="10">cv. 9930</strain>
    </source>
</reference>
<dbReference type="Pfam" id="PF03711">
    <property type="entry name" value="OKR_DC_1_C"/>
    <property type="match status" value="1"/>
</dbReference>
<evidence type="ECO:0000259" key="7">
    <source>
        <dbReference type="Pfam" id="PF01276"/>
    </source>
</evidence>
<feature type="domain" description="Orn/Lys/Arg decarboxylases family 1 pyridoxal-P attachment site" evidence="7">
    <location>
        <begin position="88"/>
        <end position="453"/>
    </location>
</feature>
<dbReference type="InterPro" id="IPR036633">
    <property type="entry name" value="Prn/Lys/Arg_de-COase_C_sf"/>
</dbReference>
<dbReference type="EMBL" id="CM002923">
    <property type="protein sequence ID" value="KGN63292.1"/>
    <property type="molecule type" value="Genomic_DNA"/>
</dbReference>
<gene>
    <name evidence="9" type="ORF">Csa_2G424710</name>
</gene>
<keyword evidence="3" id="KW-0210">Decarboxylase</keyword>
<dbReference type="eggNOG" id="ENOG502QWPE">
    <property type="taxonomic scope" value="Eukaryota"/>
</dbReference>
<dbReference type="Gramene" id="KGN63292">
    <property type="protein sequence ID" value="KGN63292"/>
    <property type="gene ID" value="Csa_2G424710"/>
</dbReference>
<dbReference type="SMR" id="A0A0A0LR51"/>
<dbReference type="InterPro" id="IPR052357">
    <property type="entry name" value="Orn_Lys_Arg_decarboxylase-I"/>
</dbReference>
<name>A0A0A0LR51_CUCSA</name>
<evidence type="ECO:0000256" key="1">
    <source>
        <dbReference type="ARBA" id="ARBA00001933"/>
    </source>
</evidence>
<comment type="cofactor">
    <cofactor evidence="1">
        <name>pyridoxal 5'-phosphate</name>
        <dbReference type="ChEBI" id="CHEBI:597326"/>
    </cofactor>
</comment>
<reference evidence="9 10" key="4">
    <citation type="journal article" date="2011" name="BMC Genomics">
        <title>RNA-Seq improves annotation of protein-coding genes in the cucumber genome.</title>
        <authorList>
            <person name="Li Z."/>
            <person name="Zhang Z."/>
            <person name="Yan P."/>
            <person name="Huang S."/>
            <person name="Fei Z."/>
            <person name="Lin K."/>
        </authorList>
    </citation>
    <scope>NUCLEOTIDE SEQUENCE [LARGE SCALE GENOMIC DNA]</scope>
    <source>
        <strain evidence="10">cv. 9930</strain>
    </source>
</reference>
<evidence type="ECO:0000259" key="8">
    <source>
        <dbReference type="Pfam" id="PF03711"/>
    </source>
</evidence>
<keyword evidence="4" id="KW-0663">Pyridoxal phosphate</keyword>
<evidence type="ECO:0000256" key="2">
    <source>
        <dbReference type="ARBA" id="ARBA00010671"/>
    </source>
</evidence>
<keyword evidence="10" id="KW-1185">Reference proteome</keyword>
<reference evidence="9 10" key="1">
    <citation type="journal article" date="2009" name="Nat. Genet.">
        <title>The genome of the cucumber, Cucumis sativus L.</title>
        <authorList>
            <person name="Huang S."/>
            <person name="Li R."/>
            <person name="Zhang Z."/>
            <person name="Li L."/>
            <person name="Gu X."/>
            <person name="Fan W."/>
            <person name="Lucas W.J."/>
            <person name="Wang X."/>
            <person name="Xie B."/>
            <person name="Ni P."/>
            <person name="Ren Y."/>
            <person name="Zhu H."/>
            <person name="Li J."/>
            <person name="Lin K."/>
            <person name="Jin W."/>
            <person name="Fei Z."/>
            <person name="Li G."/>
            <person name="Staub J."/>
            <person name="Kilian A."/>
            <person name="van der Vossen E.A."/>
            <person name="Wu Y."/>
            <person name="Guo J."/>
            <person name="He J."/>
            <person name="Jia Z."/>
            <person name="Ren Y."/>
            <person name="Tian G."/>
            <person name="Lu Y."/>
            <person name="Ruan J."/>
            <person name="Qian W."/>
            <person name="Wang M."/>
            <person name="Huang Q."/>
            <person name="Li B."/>
            <person name="Xuan Z."/>
            <person name="Cao J."/>
            <person name="Asan"/>
            <person name="Wu Z."/>
            <person name="Zhang J."/>
            <person name="Cai Q."/>
            <person name="Bai Y."/>
            <person name="Zhao B."/>
            <person name="Han Y."/>
            <person name="Li Y."/>
            <person name="Li X."/>
            <person name="Wang S."/>
            <person name="Shi Q."/>
            <person name="Liu S."/>
            <person name="Cho W.K."/>
            <person name="Kim J.Y."/>
            <person name="Xu Y."/>
            <person name="Heller-Uszynska K."/>
            <person name="Miao H."/>
            <person name="Cheng Z."/>
            <person name="Zhang S."/>
            <person name="Wu J."/>
            <person name="Yang Y."/>
            <person name="Kang H."/>
            <person name="Li M."/>
            <person name="Liang H."/>
            <person name="Ren X."/>
            <person name="Shi Z."/>
            <person name="Wen M."/>
            <person name="Jian M."/>
            <person name="Yang H."/>
            <person name="Zhang G."/>
            <person name="Yang Z."/>
            <person name="Chen R."/>
            <person name="Liu S."/>
            <person name="Li J."/>
            <person name="Ma L."/>
            <person name="Liu H."/>
            <person name="Zhou Y."/>
            <person name="Zhao J."/>
            <person name="Fang X."/>
            <person name="Li G."/>
            <person name="Fang L."/>
            <person name="Li Y."/>
            <person name="Liu D."/>
            <person name="Zheng H."/>
            <person name="Zhang Y."/>
            <person name="Qin N."/>
            <person name="Li Z."/>
            <person name="Yang G."/>
            <person name="Yang S."/>
            <person name="Bolund L."/>
            <person name="Kristiansen K."/>
            <person name="Zheng H."/>
            <person name="Li S."/>
            <person name="Zhang X."/>
            <person name="Yang H."/>
            <person name="Wang J."/>
            <person name="Sun R."/>
            <person name="Zhang B."/>
            <person name="Jiang S."/>
            <person name="Wang J."/>
            <person name="Du Y."/>
            <person name="Li S."/>
        </authorList>
    </citation>
    <scope>NUCLEOTIDE SEQUENCE [LARGE SCALE GENOMIC DNA]</scope>
    <source>
        <strain evidence="10">cv. 9930</strain>
    </source>
</reference>